<dbReference type="GO" id="GO:0008170">
    <property type="term" value="F:N-methyltransferase activity"/>
    <property type="evidence" value="ECO:0007669"/>
    <property type="project" value="InterPro"/>
</dbReference>
<dbReference type="PANTHER" id="PTHR41313:SF1">
    <property type="entry name" value="DNA METHYLASE ADENINE-SPECIFIC DOMAIN-CONTAINING PROTEIN"/>
    <property type="match status" value="1"/>
</dbReference>
<sequence>MEESKIEQLYTWLDEAAEKMGEELDLSYLELLPLAGRILFDQEIPEEYSETIRNYLSDKLTSISLEDYKREEVRKGIQLAILKGMKGSTQQQHMITPDSVAIFMGYILEKVMDTKKTIRIFDPVAGTGNLLTAVVNQIDKDVEAYGSDVDQTLLQLALMNANLQHTEIEFFHQDSLRSFLLEPVDYVIADLPVGYYPDDVQASEFELKAESGHSYSHHLLMEQSLNYMNEGGYGLFLIPNFLFEGDQSAQLHAFLQKHVHVVGVLQLPDSMFKNEQFGKSIFIVQKKGESTEAPKEALIAKLPSFSNPNSMNEMVEKINNWFLEYTSSK</sequence>
<dbReference type="PRINTS" id="PR00507">
    <property type="entry name" value="N12N6MTFRASE"/>
</dbReference>
<dbReference type="Gene3D" id="3.40.50.150">
    <property type="entry name" value="Vaccinia Virus protein VP39"/>
    <property type="match status" value="1"/>
</dbReference>
<dbReference type="eggNOG" id="COG0827">
    <property type="taxonomic scope" value="Bacteria"/>
</dbReference>
<dbReference type="OrthoDB" id="9788159at2"/>
<dbReference type="AlphaFoldDB" id="A0A0A2THU3"/>
<dbReference type="SUPFAM" id="SSF53335">
    <property type="entry name" value="S-adenosyl-L-methionine-dependent methyltransferases"/>
    <property type="match status" value="1"/>
</dbReference>
<comment type="caution">
    <text evidence="3">The sequence shown here is derived from an EMBL/GenBank/DDBJ whole genome shotgun (WGS) entry which is preliminary data.</text>
</comment>
<dbReference type="Pfam" id="PF21106">
    <property type="entry name" value="YtxK_like"/>
    <property type="match status" value="1"/>
</dbReference>
<gene>
    <name evidence="3" type="ORF">N782_03185</name>
</gene>
<protein>
    <submittedName>
        <fullName evidence="3">Uncharacterized protein</fullName>
    </submittedName>
</protein>
<organism evidence="3 4">
    <name type="scientific">Pontibacillus yanchengensis Y32</name>
    <dbReference type="NCBI Taxonomy" id="1385514"/>
    <lineage>
        <taxon>Bacteria</taxon>
        <taxon>Bacillati</taxon>
        <taxon>Bacillota</taxon>
        <taxon>Bacilli</taxon>
        <taxon>Bacillales</taxon>
        <taxon>Bacillaceae</taxon>
        <taxon>Pontibacillus</taxon>
    </lineage>
</organism>
<dbReference type="Proteomes" id="UP000030147">
    <property type="component" value="Unassembled WGS sequence"/>
</dbReference>
<feature type="domain" description="YtxK-like N-terminal helical" evidence="2">
    <location>
        <begin position="7"/>
        <end position="85"/>
    </location>
</feature>
<reference evidence="3 4" key="1">
    <citation type="journal article" date="2015" name="Stand. Genomic Sci.">
        <title>High quality draft genome sequence of the moderately halophilic bacterium Pontibacillus yanchengensis Y32(T) and comparison among Pontibacillus genomes.</title>
        <authorList>
            <person name="Huang J."/>
            <person name="Qiao Z.X."/>
            <person name="Tang J.W."/>
            <person name="Wang G."/>
        </authorList>
    </citation>
    <scope>NUCLEOTIDE SEQUENCE [LARGE SCALE GENOMIC DNA]</scope>
    <source>
        <strain evidence="3 4">Y32</strain>
    </source>
</reference>
<evidence type="ECO:0000313" key="4">
    <source>
        <dbReference type="Proteomes" id="UP000030147"/>
    </source>
</evidence>
<dbReference type="InterPro" id="IPR048375">
    <property type="entry name" value="YtxK-like_N"/>
</dbReference>
<dbReference type="GO" id="GO:0003677">
    <property type="term" value="F:DNA binding"/>
    <property type="evidence" value="ECO:0007669"/>
    <property type="project" value="InterPro"/>
</dbReference>
<dbReference type="InterPro" id="IPR016843">
    <property type="entry name" value="S-AdoMet-dep_Ade-MeTrfase_prd"/>
</dbReference>
<proteinExistence type="predicted"/>
<evidence type="ECO:0000313" key="3">
    <source>
        <dbReference type="EMBL" id="KGP73641.1"/>
    </source>
</evidence>
<dbReference type="PANTHER" id="PTHR41313">
    <property type="entry name" value="ADENINE-SPECIFIC METHYLTRANSFERASE"/>
    <property type="match status" value="1"/>
</dbReference>
<accession>A0A0A2THU3</accession>
<dbReference type="CDD" id="cd02440">
    <property type="entry name" value="AdoMet_MTases"/>
    <property type="match status" value="1"/>
</dbReference>
<dbReference type="EMBL" id="AVBF01000010">
    <property type="protein sequence ID" value="KGP73641.1"/>
    <property type="molecule type" value="Genomic_DNA"/>
</dbReference>
<dbReference type="InterPro" id="IPR029063">
    <property type="entry name" value="SAM-dependent_MTases_sf"/>
</dbReference>
<name>A0A0A2THU3_9BACI</name>
<dbReference type="InterPro" id="IPR003356">
    <property type="entry name" value="DNA_methylase_A-5"/>
</dbReference>
<dbReference type="STRING" id="1385514.N782_03185"/>
<feature type="domain" description="DNA methylase adenine-specific" evidence="1">
    <location>
        <begin position="94"/>
        <end position="290"/>
    </location>
</feature>
<dbReference type="Pfam" id="PF02384">
    <property type="entry name" value="N6_Mtase"/>
    <property type="match status" value="1"/>
</dbReference>
<evidence type="ECO:0000259" key="2">
    <source>
        <dbReference type="Pfam" id="PF21106"/>
    </source>
</evidence>
<dbReference type="InterPro" id="IPR052933">
    <property type="entry name" value="DNA_Protect_Modify"/>
</dbReference>
<evidence type="ECO:0000259" key="1">
    <source>
        <dbReference type="Pfam" id="PF02384"/>
    </source>
</evidence>
<dbReference type="Gene3D" id="1.10.150.470">
    <property type="match status" value="1"/>
</dbReference>
<keyword evidence="4" id="KW-1185">Reference proteome</keyword>
<dbReference type="PIRSF" id="PIRSF026567">
    <property type="entry name" value="Adenine_mtase_bact_prd"/>
    <property type="match status" value="1"/>
</dbReference>